<dbReference type="GeneID" id="5974835"/>
<evidence type="ECO:0000313" key="1">
    <source>
        <dbReference type="EMBL" id="EDP89776.1"/>
    </source>
</evidence>
<reference evidence="2" key="1">
    <citation type="journal article" date="2007" name="Plant Cell">
        <title>Dothideomycete-plant interactions illuminated by genome sequencing and EST analysis of the wheat pathogen Stagonospora nodorum.</title>
        <authorList>
            <person name="Hane J.K."/>
            <person name="Lowe R.G."/>
            <person name="Solomon P.S."/>
            <person name="Tan K.C."/>
            <person name="Schoch C.L."/>
            <person name="Spatafora J.W."/>
            <person name="Crous P.W."/>
            <person name="Kodira C."/>
            <person name="Birren B.W."/>
            <person name="Galagan J.E."/>
            <person name="Torriani S.F."/>
            <person name="McDonald B.A."/>
            <person name="Oliver R.P."/>
        </authorList>
    </citation>
    <scope>NUCLEOTIDE SEQUENCE [LARGE SCALE GENOMIC DNA]</scope>
    <source>
        <strain evidence="2">SN15 / ATCC MYA-4574 / FGSC 10173</strain>
    </source>
</reference>
<protein>
    <submittedName>
        <fullName evidence="1">Uncharacterized protein</fullName>
    </submittedName>
</protein>
<dbReference type="EMBL" id="CH445335">
    <property type="protein sequence ID" value="EDP89776.1"/>
    <property type="molecule type" value="Genomic_DNA"/>
</dbReference>
<dbReference type="KEGG" id="pno:SNOG_20087"/>
<dbReference type="RefSeq" id="XP_001797942.1">
    <property type="nucleotide sequence ID" value="XM_001797890.1"/>
</dbReference>
<evidence type="ECO:0000313" key="2">
    <source>
        <dbReference type="Proteomes" id="UP000001055"/>
    </source>
</evidence>
<dbReference type="InParanoid" id="A9JX84"/>
<gene>
    <name evidence="1" type="ORF">SNOG_20087</name>
</gene>
<dbReference type="AlphaFoldDB" id="A9JX84"/>
<dbReference type="Proteomes" id="UP000001055">
    <property type="component" value="Unassembled WGS sequence"/>
</dbReference>
<sequence>MALILRQFSGDSIRLDPKLCVQCGFEVAQLAQKTVIMLARHITNVAARHAGRFVSDLFF</sequence>
<organism evidence="1 2">
    <name type="scientific">Phaeosphaeria nodorum (strain SN15 / ATCC MYA-4574 / FGSC 10173)</name>
    <name type="common">Glume blotch fungus</name>
    <name type="synonym">Parastagonospora nodorum</name>
    <dbReference type="NCBI Taxonomy" id="321614"/>
    <lineage>
        <taxon>Eukaryota</taxon>
        <taxon>Fungi</taxon>
        <taxon>Dikarya</taxon>
        <taxon>Ascomycota</taxon>
        <taxon>Pezizomycotina</taxon>
        <taxon>Dothideomycetes</taxon>
        <taxon>Pleosporomycetidae</taxon>
        <taxon>Pleosporales</taxon>
        <taxon>Pleosporineae</taxon>
        <taxon>Phaeosphaeriaceae</taxon>
        <taxon>Parastagonospora</taxon>
    </lineage>
</organism>
<accession>A9JX84</accession>
<proteinExistence type="predicted"/>
<name>A9JX84_PHANO</name>